<name>A0ABQ0L2K8_MYCCL</name>
<gene>
    <name evidence="1" type="ORF">MCHLO_02959</name>
</gene>
<dbReference type="SUPFAM" id="SSF52047">
    <property type="entry name" value="RNI-like"/>
    <property type="match status" value="1"/>
</dbReference>
<evidence type="ECO:0008006" key="3">
    <source>
        <dbReference type="Google" id="ProtNLM"/>
    </source>
</evidence>
<dbReference type="EMBL" id="DF841142">
    <property type="protein sequence ID" value="GAT45373.1"/>
    <property type="molecule type" value="Genomic_DNA"/>
</dbReference>
<protein>
    <recommendedName>
        <fullName evidence="3">F-box domain-containing protein</fullName>
    </recommendedName>
</protein>
<evidence type="ECO:0000313" key="1">
    <source>
        <dbReference type="EMBL" id="GAT45373.1"/>
    </source>
</evidence>
<evidence type="ECO:0000313" key="2">
    <source>
        <dbReference type="Proteomes" id="UP000815677"/>
    </source>
</evidence>
<dbReference type="Proteomes" id="UP000815677">
    <property type="component" value="Unassembled WGS sequence"/>
</dbReference>
<keyword evidence="2" id="KW-1185">Reference proteome</keyword>
<dbReference type="Gene3D" id="3.80.10.10">
    <property type="entry name" value="Ribonuclease Inhibitor"/>
    <property type="match status" value="1"/>
</dbReference>
<proteinExistence type="predicted"/>
<organism evidence="1 2">
    <name type="scientific">Mycena chlorophos</name>
    <name type="common">Agaric fungus</name>
    <name type="synonym">Agaricus chlorophos</name>
    <dbReference type="NCBI Taxonomy" id="658473"/>
    <lineage>
        <taxon>Eukaryota</taxon>
        <taxon>Fungi</taxon>
        <taxon>Dikarya</taxon>
        <taxon>Basidiomycota</taxon>
        <taxon>Agaricomycotina</taxon>
        <taxon>Agaricomycetes</taxon>
        <taxon>Agaricomycetidae</taxon>
        <taxon>Agaricales</taxon>
        <taxon>Marasmiineae</taxon>
        <taxon>Mycenaceae</taxon>
        <taxon>Mycena</taxon>
    </lineage>
</organism>
<accession>A0ABQ0L2K8</accession>
<sequence length="499" mass="55906">MPPRRDRLKRRGSYLPVYLSNDDEALQCESSRALQWTVADWKRTFKYRRRVRDFCLVTTLNLGERVATEAFLQAVQKALPLAEVPFPNLRHLDWIASGYRSVDEWFCYLRLLSSPALVSLILRQYDLKTASDVERIFTIETVPWGLLRRLSISAVEANVDPMLPFAFSAISARLEHIETLNLPLVDAAGLGHLSLLPKLRSLTLDIVPTGPLLSGVDFSGGNRFPALKELVLEDANPDTAAEFLSTKDAPWEIESLTLEASESEPRERVASLYTTIAAHCSHSHLRALCLSSQATLPDPPASTLSAHALTLAATQTLFCFPNLTTVVLLHGAGFILQDDDVPKLASAWPNIVSLHLGTASTSQVWPTATLKSWTTLLERCPLLRRLTFAVDATQVPVLPVRVRPAQLRSLVYLDVGFSPIDDVEEVARFLSASFSGSFKLAEKISTLNEWRWEGQDDADPDEEDEERHYFERWQQVNDLIATYSAIREEERQWAASGQL</sequence>
<dbReference type="InterPro" id="IPR032675">
    <property type="entry name" value="LRR_dom_sf"/>
</dbReference>
<reference evidence="1" key="1">
    <citation type="submission" date="2014-09" db="EMBL/GenBank/DDBJ databases">
        <title>Genome sequence of the luminous mushroom Mycena chlorophos for searching fungal bioluminescence genes.</title>
        <authorList>
            <person name="Tanaka Y."/>
            <person name="Kasuga D."/>
            <person name="Oba Y."/>
            <person name="Hase S."/>
            <person name="Sato K."/>
            <person name="Oba Y."/>
            <person name="Sakakibara Y."/>
        </authorList>
    </citation>
    <scope>NUCLEOTIDE SEQUENCE</scope>
</reference>